<dbReference type="SUPFAM" id="SSF56112">
    <property type="entry name" value="Protein kinase-like (PK-like)"/>
    <property type="match status" value="1"/>
</dbReference>
<accession>A0ABW8AR53</accession>
<evidence type="ECO:0000313" key="1">
    <source>
        <dbReference type="EMBL" id="MFI7588870.1"/>
    </source>
</evidence>
<comment type="caution">
    <text evidence="1">The sequence shown here is derived from an EMBL/GenBank/DDBJ whole genome shotgun (WGS) entry which is preliminary data.</text>
</comment>
<dbReference type="RefSeq" id="WP_398283019.1">
    <property type="nucleotide sequence ID" value="NZ_JBITLV010000006.1"/>
</dbReference>
<keyword evidence="2" id="KW-1185">Reference proteome</keyword>
<reference evidence="1 2" key="1">
    <citation type="submission" date="2024-10" db="EMBL/GenBank/DDBJ databases">
        <title>The Natural Products Discovery Center: Release of the First 8490 Sequenced Strains for Exploring Actinobacteria Biosynthetic Diversity.</title>
        <authorList>
            <person name="Kalkreuter E."/>
            <person name="Kautsar S.A."/>
            <person name="Yang D."/>
            <person name="Bader C.D."/>
            <person name="Teijaro C.N."/>
            <person name="Fluegel L."/>
            <person name="Davis C.M."/>
            <person name="Simpson J.R."/>
            <person name="Lauterbach L."/>
            <person name="Steele A.D."/>
            <person name="Gui C."/>
            <person name="Meng S."/>
            <person name="Li G."/>
            <person name="Viehrig K."/>
            <person name="Ye F."/>
            <person name="Su P."/>
            <person name="Kiefer A.F."/>
            <person name="Nichols A."/>
            <person name="Cepeda A.J."/>
            <person name="Yan W."/>
            <person name="Fan B."/>
            <person name="Jiang Y."/>
            <person name="Adhikari A."/>
            <person name="Zheng C.-J."/>
            <person name="Schuster L."/>
            <person name="Cowan T.M."/>
            <person name="Smanski M.J."/>
            <person name="Chevrette M.G."/>
            <person name="De Carvalho L.P.S."/>
            <person name="Shen B."/>
        </authorList>
    </citation>
    <scope>NUCLEOTIDE SEQUENCE [LARGE SCALE GENOMIC DNA]</scope>
    <source>
        <strain evidence="1 2">NPDC049639</strain>
    </source>
</reference>
<dbReference type="EMBL" id="JBITLV010000006">
    <property type="protein sequence ID" value="MFI7588870.1"/>
    <property type="molecule type" value="Genomic_DNA"/>
</dbReference>
<dbReference type="InterPro" id="IPR011009">
    <property type="entry name" value="Kinase-like_dom_sf"/>
</dbReference>
<evidence type="ECO:0000313" key="2">
    <source>
        <dbReference type="Proteomes" id="UP001612915"/>
    </source>
</evidence>
<sequence>MSSPSGRAGSAALRLAQSLGVPATSARVLHDGSNVLVALAPQPLVARVAAVTARVRMRPAEALQRDVQLAGWLAAQGARVVAPADELPPGPHQAEGFGLTYWRFVEVLGTVSEPDVAAAELLDLHRLSVAYEGALPGVQPLISDALRGVALARDAGVVTRHDAQRLEAAGLRFTREIPRGAFPLHGDAHPGNLLRTPDGLRWTDFEDTWRGPLEWDLACLHETSRLDGAAAVARYRELCAREFLVDDDVLAACVRLRRWQGVCWSLVFAADDPAHLPRAAVALREWLARD</sequence>
<gene>
    <name evidence="1" type="ORF">ACIB24_17535</name>
</gene>
<dbReference type="Proteomes" id="UP001612915">
    <property type="component" value="Unassembled WGS sequence"/>
</dbReference>
<organism evidence="1 2">
    <name type="scientific">Spongisporangium articulatum</name>
    <dbReference type="NCBI Taxonomy" id="3362603"/>
    <lineage>
        <taxon>Bacteria</taxon>
        <taxon>Bacillati</taxon>
        <taxon>Actinomycetota</taxon>
        <taxon>Actinomycetes</taxon>
        <taxon>Kineosporiales</taxon>
        <taxon>Kineosporiaceae</taxon>
        <taxon>Spongisporangium</taxon>
    </lineage>
</organism>
<proteinExistence type="predicted"/>
<name>A0ABW8AR53_9ACTN</name>
<dbReference type="Gene3D" id="3.90.1200.10">
    <property type="match status" value="1"/>
</dbReference>
<protein>
    <submittedName>
        <fullName evidence="1">Phosphotransferase family protein</fullName>
    </submittedName>
</protein>